<accession>A0A1V9EZ34</accession>
<name>A0A1V9EZ34_9BACT</name>
<dbReference type="RefSeq" id="WP_081198596.1">
    <property type="nucleotide sequence ID" value="NZ_FOCZ01000014.1"/>
</dbReference>
<feature type="transmembrane region" description="Helical" evidence="1">
    <location>
        <begin position="81"/>
        <end position="101"/>
    </location>
</feature>
<evidence type="ECO:0008006" key="4">
    <source>
        <dbReference type="Google" id="ProtNLM"/>
    </source>
</evidence>
<dbReference type="InterPro" id="IPR013901">
    <property type="entry name" value="Anthrone_oxy"/>
</dbReference>
<evidence type="ECO:0000313" key="2">
    <source>
        <dbReference type="EMBL" id="OQP51372.1"/>
    </source>
</evidence>
<dbReference type="Proteomes" id="UP000192610">
    <property type="component" value="Unassembled WGS sequence"/>
</dbReference>
<protein>
    <recommendedName>
        <fullName evidence="4">DUF1772 domain-containing protein</fullName>
    </recommendedName>
</protein>
<reference evidence="3" key="1">
    <citation type="submission" date="2016-04" db="EMBL/GenBank/DDBJ databases">
        <authorList>
            <person name="Chen L."/>
            <person name="Zhuang W."/>
            <person name="Wang G."/>
        </authorList>
    </citation>
    <scope>NUCLEOTIDE SEQUENCE [LARGE SCALE GENOMIC DNA]</scope>
    <source>
        <strain evidence="3">17621</strain>
    </source>
</reference>
<keyword evidence="3" id="KW-1185">Reference proteome</keyword>
<comment type="caution">
    <text evidence="2">The sequence shown here is derived from an EMBL/GenBank/DDBJ whole genome shotgun (WGS) entry which is preliminary data.</text>
</comment>
<dbReference type="Pfam" id="PF08592">
    <property type="entry name" value="Anthrone_oxy"/>
    <property type="match status" value="1"/>
</dbReference>
<sequence length="155" mass="17713">MLRKTLLLITGILLVLVTGVFWGTWFSLSRTMYTLPQETFVLIGKQIMQNVATGMSIMMPLGIAGILVLLLLAGRRKKAHFYWLLSALLLFTLALAITLFIEVPIDNQIKTWTSVNIPHNWEAIRDRWQNFHTGRTFLSLGGMICFLMAVIKRYN</sequence>
<keyword evidence="1" id="KW-0812">Transmembrane</keyword>
<gene>
    <name evidence="2" type="ORF">A4H97_27755</name>
</gene>
<evidence type="ECO:0000256" key="1">
    <source>
        <dbReference type="SAM" id="Phobius"/>
    </source>
</evidence>
<dbReference type="AlphaFoldDB" id="A0A1V9EZ34"/>
<dbReference type="OrthoDB" id="1453741at2"/>
<evidence type="ECO:0000313" key="3">
    <source>
        <dbReference type="Proteomes" id="UP000192610"/>
    </source>
</evidence>
<organism evidence="2 3">
    <name type="scientific">Niastella yeongjuensis</name>
    <dbReference type="NCBI Taxonomy" id="354355"/>
    <lineage>
        <taxon>Bacteria</taxon>
        <taxon>Pseudomonadati</taxon>
        <taxon>Bacteroidota</taxon>
        <taxon>Chitinophagia</taxon>
        <taxon>Chitinophagales</taxon>
        <taxon>Chitinophagaceae</taxon>
        <taxon>Niastella</taxon>
    </lineage>
</organism>
<feature type="transmembrane region" description="Helical" evidence="1">
    <location>
        <begin position="134"/>
        <end position="151"/>
    </location>
</feature>
<feature type="transmembrane region" description="Helical" evidence="1">
    <location>
        <begin position="47"/>
        <end position="74"/>
    </location>
</feature>
<proteinExistence type="predicted"/>
<feature type="transmembrane region" description="Helical" evidence="1">
    <location>
        <begin position="7"/>
        <end position="27"/>
    </location>
</feature>
<keyword evidence="1" id="KW-1133">Transmembrane helix</keyword>
<keyword evidence="1" id="KW-0472">Membrane</keyword>
<dbReference type="EMBL" id="LVXG01000011">
    <property type="protein sequence ID" value="OQP51372.1"/>
    <property type="molecule type" value="Genomic_DNA"/>
</dbReference>